<dbReference type="Proteomes" id="UP001501822">
    <property type="component" value="Unassembled WGS sequence"/>
</dbReference>
<keyword evidence="2" id="KW-1185">Reference proteome</keyword>
<organism evidence="1 2">
    <name type="scientific">Actinoallomurus spadix</name>
    <dbReference type="NCBI Taxonomy" id="79912"/>
    <lineage>
        <taxon>Bacteria</taxon>
        <taxon>Bacillati</taxon>
        <taxon>Actinomycetota</taxon>
        <taxon>Actinomycetes</taxon>
        <taxon>Streptosporangiales</taxon>
        <taxon>Thermomonosporaceae</taxon>
        <taxon>Actinoallomurus</taxon>
    </lineage>
</organism>
<reference evidence="2" key="1">
    <citation type="journal article" date="2019" name="Int. J. Syst. Evol. Microbiol.">
        <title>The Global Catalogue of Microorganisms (GCM) 10K type strain sequencing project: providing services to taxonomists for standard genome sequencing and annotation.</title>
        <authorList>
            <consortium name="The Broad Institute Genomics Platform"/>
            <consortium name="The Broad Institute Genome Sequencing Center for Infectious Disease"/>
            <person name="Wu L."/>
            <person name="Ma J."/>
        </authorList>
    </citation>
    <scope>NUCLEOTIDE SEQUENCE [LARGE SCALE GENOMIC DNA]</scope>
    <source>
        <strain evidence="2">JCM 3146</strain>
    </source>
</reference>
<name>A0ABP3G6N0_9ACTN</name>
<accession>A0ABP3G6N0</accession>
<evidence type="ECO:0000313" key="2">
    <source>
        <dbReference type="Proteomes" id="UP001501822"/>
    </source>
</evidence>
<dbReference type="RefSeq" id="WP_252802904.1">
    <property type="nucleotide sequence ID" value="NZ_BAAABM010000016.1"/>
</dbReference>
<comment type="caution">
    <text evidence="1">The sequence shown here is derived from an EMBL/GenBank/DDBJ whole genome shotgun (WGS) entry which is preliminary data.</text>
</comment>
<proteinExistence type="predicted"/>
<gene>
    <name evidence="1" type="ORF">GCM10010151_26030</name>
</gene>
<dbReference type="EMBL" id="BAAABM010000016">
    <property type="protein sequence ID" value="GAA0335145.1"/>
    <property type="molecule type" value="Genomic_DNA"/>
</dbReference>
<evidence type="ECO:0000313" key="1">
    <source>
        <dbReference type="EMBL" id="GAA0335145.1"/>
    </source>
</evidence>
<protein>
    <submittedName>
        <fullName evidence="1">Uncharacterized protein</fullName>
    </submittedName>
</protein>
<sequence>MGLGRRALVAGVAGALVLGSLPGTASATTWRYLTIKGLSRAGKVPWITAQIYDPAAGKSWPVMGRDNAVAKLPDKRTYEIYATIARNEPGESPENTVVLTTYKVSKGHDKVTLSAKGGKPIDLSVGDPSVQGRIRVHVRHGAMDFTTDDVPGRLYAVPVKRSGVTFTQGSTWTGPGVIYRLGTSYSGGIPAGVTQHVTKADLAQVKVTYRSFGDGMKVNPRCRGAVWGGDDEMWLDAPATVTEYVQPGAPCKRELWYESSSHPLFGDISPATRTYANGTAPAETWNAAVFAPAAPGGYRTGDQLHYTPVNLLSDGAGNWGFDQFTIANVKLRAGTKTLALDAYEPDVTLGKSAATYRLDVTATRDAAEATLSDRVQLSWVFRSARTAKRTALPLSTVRFTPRGLDDRNAAAPGSTTEIPVRVVTNAGAAAHPVTTLKVEASTDGSKTWQALAVTNGTVSVTNPSDPGFVALRATAVDSAGDQVTETVSRAYRVAG</sequence>